<name>X0ZM84_9ZZZZ</name>
<reference evidence="1" key="1">
    <citation type="journal article" date="2014" name="Front. Microbiol.">
        <title>High frequency of phylogenetically diverse reductive dehalogenase-homologous genes in deep subseafloor sedimentary metagenomes.</title>
        <authorList>
            <person name="Kawai M."/>
            <person name="Futagami T."/>
            <person name="Toyoda A."/>
            <person name="Takaki Y."/>
            <person name="Nishi S."/>
            <person name="Hori S."/>
            <person name="Arai W."/>
            <person name="Tsubouchi T."/>
            <person name="Morono Y."/>
            <person name="Uchiyama I."/>
            <person name="Ito T."/>
            <person name="Fujiyama A."/>
            <person name="Inagaki F."/>
            <person name="Takami H."/>
        </authorList>
    </citation>
    <scope>NUCLEOTIDE SEQUENCE</scope>
    <source>
        <strain evidence="1">Expedition CK06-06</strain>
    </source>
</reference>
<sequence length="227" mass="24040">TGINNTIIRNSIICCHETKGSGSEGIYCFGTGVGITSIYNCIVYNYDVGIRVTSGWVTNYTNNCVFANNDDFEIDVGASATLLNNASDDGDGTNPQILNSSSNYANEMLDVPNEDFRPTDINSVLYNNGDDLSSSFTDDIIGTVRPQAALFDIGAFELAVIEGVIIRSTRVAADTGGGIQDITIPGFGIPKMAMLICTNTSANDIKTDKALMSVGITDGTNQGVLAF</sequence>
<protein>
    <recommendedName>
        <fullName evidence="2">Right handed beta helix domain-containing protein</fullName>
    </recommendedName>
</protein>
<organism evidence="1">
    <name type="scientific">marine sediment metagenome</name>
    <dbReference type="NCBI Taxonomy" id="412755"/>
    <lineage>
        <taxon>unclassified sequences</taxon>
        <taxon>metagenomes</taxon>
        <taxon>ecological metagenomes</taxon>
    </lineage>
</organism>
<dbReference type="InterPro" id="IPR011050">
    <property type="entry name" value="Pectin_lyase_fold/virulence"/>
</dbReference>
<feature type="non-terminal residue" evidence="1">
    <location>
        <position position="1"/>
    </location>
</feature>
<proteinExistence type="predicted"/>
<accession>X0ZM84</accession>
<dbReference type="SUPFAM" id="SSF51126">
    <property type="entry name" value="Pectin lyase-like"/>
    <property type="match status" value="1"/>
</dbReference>
<evidence type="ECO:0000313" key="1">
    <source>
        <dbReference type="EMBL" id="GAG49341.1"/>
    </source>
</evidence>
<dbReference type="EMBL" id="BARS01053174">
    <property type="protein sequence ID" value="GAG49341.1"/>
    <property type="molecule type" value="Genomic_DNA"/>
</dbReference>
<feature type="non-terminal residue" evidence="1">
    <location>
        <position position="227"/>
    </location>
</feature>
<dbReference type="AlphaFoldDB" id="X0ZM84"/>
<gene>
    <name evidence="1" type="ORF">S01H1_78946</name>
</gene>
<evidence type="ECO:0008006" key="2">
    <source>
        <dbReference type="Google" id="ProtNLM"/>
    </source>
</evidence>
<comment type="caution">
    <text evidence="1">The sequence shown here is derived from an EMBL/GenBank/DDBJ whole genome shotgun (WGS) entry which is preliminary data.</text>
</comment>